<keyword evidence="2" id="KW-1185">Reference proteome</keyword>
<dbReference type="EMBL" id="KK365133">
    <property type="protein sequence ID" value="KCZ82020.1"/>
    <property type="molecule type" value="Genomic_DNA"/>
</dbReference>
<protein>
    <recommendedName>
        <fullName evidence="3">ISXO2-like transposase domain-containing protein</fullName>
    </recommendedName>
</protein>
<sequence length="70" mass="8178">MVRKLIPNYYSSLGKIGGNNVVLEIDESKFGKRKYNRGHHVEGVWILGCVERTHERRIILKKTEKEILKV</sequence>
<name>A0A059F4A5_9MICR</name>
<dbReference type="HOGENOM" id="CLU_2757293_0_0_1"/>
<proteinExistence type="predicted"/>
<reference evidence="2" key="1">
    <citation type="submission" date="2013-02" db="EMBL/GenBank/DDBJ databases">
        <authorList>
            <consortium name="The Broad Institute Genome Sequencing Platform"/>
            <person name="Cuomo C."/>
            <person name="Becnel J."/>
            <person name="Sanscrainte N."/>
            <person name="Walker B."/>
            <person name="Young S.K."/>
            <person name="Zeng Q."/>
            <person name="Gargeya S."/>
            <person name="Fitzgerald M."/>
            <person name="Haas B."/>
            <person name="Abouelleil A."/>
            <person name="Alvarado L."/>
            <person name="Arachchi H.M."/>
            <person name="Berlin A.M."/>
            <person name="Chapman S.B."/>
            <person name="Dewar J."/>
            <person name="Goldberg J."/>
            <person name="Griggs A."/>
            <person name="Gujja S."/>
            <person name="Hansen M."/>
            <person name="Howarth C."/>
            <person name="Imamovic A."/>
            <person name="Larimer J."/>
            <person name="McCowan C."/>
            <person name="Murphy C."/>
            <person name="Neiman D."/>
            <person name="Pearson M."/>
            <person name="Priest M."/>
            <person name="Roberts A."/>
            <person name="Saif S."/>
            <person name="Shea T."/>
            <person name="Sisk P."/>
            <person name="Sykes S."/>
            <person name="Wortman J."/>
            <person name="Nusbaum C."/>
            <person name="Birren B."/>
        </authorList>
    </citation>
    <scope>NUCLEOTIDE SEQUENCE [LARGE SCALE GENOMIC DNA]</scope>
    <source>
        <strain evidence="2">PRA339</strain>
    </source>
</reference>
<dbReference type="AlphaFoldDB" id="A0A059F4A5"/>
<dbReference type="OrthoDB" id="2192877at2759"/>
<accession>A0A059F4A5</accession>
<gene>
    <name evidence="1" type="ORF">H312_00502</name>
</gene>
<evidence type="ECO:0008006" key="3">
    <source>
        <dbReference type="Google" id="ProtNLM"/>
    </source>
</evidence>
<evidence type="ECO:0000313" key="1">
    <source>
        <dbReference type="EMBL" id="KCZ82020.1"/>
    </source>
</evidence>
<dbReference type="Proteomes" id="UP000030655">
    <property type="component" value="Unassembled WGS sequence"/>
</dbReference>
<dbReference type="VEuPathDB" id="MicrosporidiaDB:H312_00502"/>
<evidence type="ECO:0000313" key="2">
    <source>
        <dbReference type="Proteomes" id="UP000030655"/>
    </source>
</evidence>
<organism evidence="1 2">
    <name type="scientific">Anncaliia algerae PRA339</name>
    <dbReference type="NCBI Taxonomy" id="1288291"/>
    <lineage>
        <taxon>Eukaryota</taxon>
        <taxon>Fungi</taxon>
        <taxon>Fungi incertae sedis</taxon>
        <taxon>Microsporidia</taxon>
        <taxon>Tubulinosematoidea</taxon>
        <taxon>Tubulinosematidae</taxon>
        <taxon>Anncaliia</taxon>
    </lineage>
</organism>
<reference evidence="1 2" key="2">
    <citation type="submission" date="2014-03" db="EMBL/GenBank/DDBJ databases">
        <title>The Genome Sequence of Anncaliia algerae insect isolate PRA339.</title>
        <authorList>
            <consortium name="The Broad Institute Genome Sequencing Platform"/>
            <consortium name="The Broad Institute Genome Sequencing Center for Infectious Disease"/>
            <person name="Cuomo C."/>
            <person name="Becnel J."/>
            <person name="Sanscrainte N."/>
            <person name="Walker B."/>
            <person name="Young S.K."/>
            <person name="Zeng Q."/>
            <person name="Gargeya S."/>
            <person name="Fitzgerald M."/>
            <person name="Haas B."/>
            <person name="Abouelleil A."/>
            <person name="Alvarado L."/>
            <person name="Arachchi H.M."/>
            <person name="Berlin A.M."/>
            <person name="Chapman S.B."/>
            <person name="Dewar J."/>
            <person name="Goldberg J."/>
            <person name="Griggs A."/>
            <person name="Gujja S."/>
            <person name="Hansen M."/>
            <person name="Howarth C."/>
            <person name="Imamovic A."/>
            <person name="Larimer J."/>
            <person name="McCowan C."/>
            <person name="Murphy C."/>
            <person name="Neiman D."/>
            <person name="Pearson M."/>
            <person name="Priest M."/>
            <person name="Roberts A."/>
            <person name="Saif S."/>
            <person name="Shea T."/>
            <person name="Sisk P."/>
            <person name="Sykes S."/>
            <person name="Wortman J."/>
            <person name="Nusbaum C."/>
            <person name="Birren B."/>
        </authorList>
    </citation>
    <scope>NUCLEOTIDE SEQUENCE [LARGE SCALE GENOMIC DNA]</scope>
    <source>
        <strain evidence="1 2">PRA339</strain>
    </source>
</reference>